<evidence type="ECO:0000259" key="1">
    <source>
        <dbReference type="Pfam" id="PF00561"/>
    </source>
</evidence>
<dbReference type="Gene3D" id="3.40.50.1820">
    <property type="entry name" value="alpha/beta hydrolase"/>
    <property type="match status" value="1"/>
</dbReference>
<proteinExistence type="predicted"/>
<feature type="domain" description="AB hydrolase-1" evidence="1">
    <location>
        <begin position="29"/>
        <end position="259"/>
    </location>
</feature>
<dbReference type="EMBL" id="JAMQKC010000023">
    <property type="protein sequence ID" value="MDC3418294.1"/>
    <property type="molecule type" value="Genomic_DNA"/>
</dbReference>
<protein>
    <submittedName>
        <fullName evidence="2">Alpha/beta hydrolase</fullName>
    </submittedName>
</protein>
<name>A0A9X3WJ31_9BACI</name>
<dbReference type="InterPro" id="IPR029058">
    <property type="entry name" value="AB_hydrolase_fold"/>
</dbReference>
<dbReference type="PANTHER" id="PTHR43798">
    <property type="entry name" value="MONOACYLGLYCEROL LIPASE"/>
    <property type="match status" value="1"/>
</dbReference>
<dbReference type="InterPro" id="IPR000073">
    <property type="entry name" value="AB_hydrolase_1"/>
</dbReference>
<gene>
    <name evidence="2" type="ORF">NC799_15505</name>
</gene>
<dbReference type="InterPro" id="IPR050266">
    <property type="entry name" value="AB_hydrolase_sf"/>
</dbReference>
<dbReference type="Pfam" id="PF00561">
    <property type="entry name" value="Abhydrolase_1"/>
    <property type="match status" value="1"/>
</dbReference>
<dbReference type="RefSeq" id="WP_272447355.1">
    <property type="nucleotide sequence ID" value="NZ_JAMQKC010000023.1"/>
</dbReference>
<sequence length="276" mass="32360">MEHVENKWMIYKGSNICYQQFLTNQNKPFLIFLHGFLSCQFSFRKMIPHLKQHFNIYTLDIPPFGMSDRKTSFEYSYQNMADLVIEFMNYHSIDKAHLAGHSMGGQVALRCAYGHGNRVKSLILLSPSSYLVKADRLSYLLSLFPLFPKILRRLLKRKGVFEMLRQSLSNESLITNHMLKQYKQPFLDRKIYLCMTKMIRDREGDLSPSMLRNIETKTLLFWGKQDEIIPISTGYQLLKDLPSASFISFNNAGHLLPEETPNQICEWMLYHLLKTK</sequence>
<organism evidence="2 3">
    <name type="scientific">Aquibacillus salsiterrae</name>
    <dbReference type="NCBI Taxonomy" id="2950439"/>
    <lineage>
        <taxon>Bacteria</taxon>
        <taxon>Bacillati</taxon>
        <taxon>Bacillota</taxon>
        <taxon>Bacilli</taxon>
        <taxon>Bacillales</taxon>
        <taxon>Bacillaceae</taxon>
        <taxon>Aquibacillus</taxon>
    </lineage>
</organism>
<comment type="caution">
    <text evidence="2">The sequence shown here is derived from an EMBL/GenBank/DDBJ whole genome shotgun (WGS) entry which is preliminary data.</text>
</comment>
<dbReference type="PANTHER" id="PTHR43798:SF33">
    <property type="entry name" value="HYDROLASE, PUTATIVE (AFU_ORTHOLOGUE AFUA_2G14860)-RELATED"/>
    <property type="match status" value="1"/>
</dbReference>
<dbReference type="GO" id="GO:0046464">
    <property type="term" value="P:acylglycerol catabolic process"/>
    <property type="evidence" value="ECO:0007669"/>
    <property type="project" value="TreeGrafter"/>
</dbReference>
<dbReference type="GO" id="GO:0047372">
    <property type="term" value="F:monoacylglycerol lipase activity"/>
    <property type="evidence" value="ECO:0007669"/>
    <property type="project" value="TreeGrafter"/>
</dbReference>
<keyword evidence="2" id="KW-0378">Hydrolase</keyword>
<dbReference type="Proteomes" id="UP001145069">
    <property type="component" value="Unassembled WGS sequence"/>
</dbReference>
<dbReference type="AlphaFoldDB" id="A0A9X3WJ31"/>
<evidence type="ECO:0000313" key="2">
    <source>
        <dbReference type="EMBL" id="MDC3418294.1"/>
    </source>
</evidence>
<accession>A0A9X3WJ31</accession>
<dbReference type="GO" id="GO:0016020">
    <property type="term" value="C:membrane"/>
    <property type="evidence" value="ECO:0007669"/>
    <property type="project" value="TreeGrafter"/>
</dbReference>
<evidence type="ECO:0000313" key="3">
    <source>
        <dbReference type="Proteomes" id="UP001145069"/>
    </source>
</evidence>
<dbReference type="SUPFAM" id="SSF53474">
    <property type="entry name" value="alpha/beta-Hydrolases"/>
    <property type="match status" value="1"/>
</dbReference>
<reference evidence="2" key="1">
    <citation type="submission" date="2022-06" db="EMBL/GenBank/DDBJ databases">
        <title>Aquibacillus sp. a new bacterium isolated from soil saline samples.</title>
        <authorList>
            <person name="Galisteo C."/>
            <person name="De La Haba R."/>
            <person name="Sanchez-Porro C."/>
            <person name="Ventosa A."/>
        </authorList>
    </citation>
    <scope>NUCLEOTIDE SEQUENCE</scope>
    <source>
        <strain evidence="2">3ASR75-54</strain>
    </source>
</reference>
<dbReference type="PRINTS" id="PR00111">
    <property type="entry name" value="ABHYDROLASE"/>
</dbReference>
<keyword evidence="3" id="KW-1185">Reference proteome</keyword>